<dbReference type="Proteomes" id="UP000287224">
    <property type="component" value="Unassembled WGS sequence"/>
</dbReference>
<dbReference type="EMBL" id="BIFQ01000002">
    <property type="protein sequence ID" value="GCE08059.1"/>
    <property type="molecule type" value="Genomic_DNA"/>
</dbReference>
<gene>
    <name evidence="2" type="ORF">KDAU_53880</name>
</gene>
<organism evidence="2 3">
    <name type="scientific">Dictyobacter aurantiacus</name>
    <dbReference type="NCBI Taxonomy" id="1936993"/>
    <lineage>
        <taxon>Bacteria</taxon>
        <taxon>Bacillati</taxon>
        <taxon>Chloroflexota</taxon>
        <taxon>Ktedonobacteria</taxon>
        <taxon>Ktedonobacterales</taxon>
        <taxon>Dictyobacteraceae</taxon>
        <taxon>Dictyobacter</taxon>
    </lineage>
</organism>
<name>A0A401ZMG5_9CHLR</name>
<accession>A0A401ZMG5</accession>
<sequence>MSNDTDKCEHLRKLHDRLVEEIRVLKEDLQAAEEEGVNPIETVHIVKSLQKTLATITIELEKCHG</sequence>
<evidence type="ECO:0000256" key="1">
    <source>
        <dbReference type="SAM" id="Coils"/>
    </source>
</evidence>
<protein>
    <submittedName>
        <fullName evidence="2">Uncharacterized protein</fullName>
    </submittedName>
</protein>
<evidence type="ECO:0000313" key="3">
    <source>
        <dbReference type="Proteomes" id="UP000287224"/>
    </source>
</evidence>
<feature type="coiled-coil region" evidence="1">
    <location>
        <begin position="8"/>
        <end position="35"/>
    </location>
</feature>
<dbReference type="RefSeq" id="WP_126600343.1">
    <property type="nucleotide sequence ID" value="NZ_BIFQ01000002.1"/>
</dbReference>
<comment type="caution">
    <text evidence="2">The sequence shown here is derived from an EMBL/GenBank/DDBJ whole genome shotgun (WGS) entry which is preliminary data.</text>
</comment>
<dbReference type="OrthoDB" id="9884392at2"/>
<proteinExistence type="predicted"/>
<dbReference type="AlphaFoldDB" id="A0A401ZMG5"/>
<reference evidence="3" key="1">
    <citation type="submission" date="2018-12" db="EMBL/GenBank/DDBJ databases">
        <title>Tengunoibacter tsumagoiensis gen. nov., sp. nov., Dictyobacter kobayashii sp. nov., D. alpinus sp. nov., and D. joshuensis sp. nov. and description of Dictyobacteraceae fam. nov. within the order Ktedonobacterales isolated from Tengu-no-mugimeshi.</title>
        <authorList>
            <person name="Wang C.M."/>
            <person name="Zheng Y."/>
            <person name="Sakai Y."/>
            <person name="Toyoda A."/>
            <person name="Minakuchi Y."/>
            <person name="Abe K."/>
            <person name="Yokota A."/>
            <person name="Yabe S."/>
        </authorList>
    </citation>
    <scope>NUCLEOTIDE SEQUENCE [LARGE SCALE GENOMIC DNA]</scope>
    <source>
        <strain evidence="3">S-27</strain>
    </source>
</reference>
<keyword evidence="3" id="KW-1185">Reference proteome</keyword>
<keyword evidence="1" id="KW-0175">Coiled coil</keyword>
<evidence type="ECO:0000313" key="2">
    <source>
        <dbReference type="EMBL" id="GCE08059.1"/>
    </source>
</evidence>